<evidence type="ECO:0000256" key="3">
    <source>
        <dbReference type="ARBA" id="ARBA00023004"/>
    </source>
</evidence>
<proteinExistence type="predicted"/>
<evidence type="ECO:0000256" key="1">
    <source>
        <dbReference type="ARBA" id="ARBA00022723"/>
    </source>
</evidence>
<keyword evidence="4" id="KW-0411">Iron-sulfur</keyword>
<keyword evidence="7" id="KW-1185">Reference proteome</keyword>
<accession>A0A1M6DQT3</accession>
<feature type="domain" description="F420-non-reducing hydrogenase iron-sulfur subunit D" evidence="5">
    <location>
        <begin position="2"/>
        <end position="104"/>
    </location>
</feature>
<dbReference type="Pfam" id="PF02662">
    <property type="entry name" value="FlpD"/>
    <property type="match status" value="1"/>
</dbReference>
<protein>
    <submittedName>
        <fullName evidence="6">F420-non-reducing hydrogenase subunit D</fullName>
    </submittedName>
</protein>
<evidence type="ECO:0000256" key="2">
    <source>
        <dbReference type="ARBA" id="ARBA00023002"/>
    </source>
</evidence>
<evidence type="ECO:0000313" key="7">
    <source>
        <dbReference type="Proteomes" id="UP000183994"/>
    </source>
</evidence>
<keyword evidence="2" id="KW-0560">Oxidoreductase</keyword>
<keyword evidence="1" id="KW-0479">Metal-binding</keyword>
<dbReference type="Proteomes" id="UP000183994">
    <property type="component" value="Unassembled WGS sequence"/>
</dbReference>
<gene>
    <name evidence="6" type="ORF">SAMN02745216_00433</name>
</gene>
<dbReference type="GO" id="GO:0051536">
    <property type="term" value="F:iron-sulfur cluster binding"/>
    <property type="evidence" value="ECO:0007669"/>
    <property type="project" value="UniProtKB-KW"/>
</dbReference>
<keyword evidence="3" id="KW-0408">Iron</keyword>
<organism evidence="6 7">
    <name type="scientific">Desulfatibacillum alkenivorans DSM 16219</name>
    <dbReference type="NCBI Taxonomy" id="1121393"/>
    <lineage>
        <taxon>Bacteria</taxon>
        <taxon>Pseudomonadati</taxon>
        <taxon>Thermodesulfobacteriota</taxon>
        <taxon>Desulfobacteria</taxon>
        <taxon>Desulfobacterales</taxon>
        <taxon>Desulfatibacillaceae</taxon>
        <taxon>Desulfatibacillum</taxon>
    </lineage>
</organism>
<dbReference type="STRING" id="1121393.SAMN02745216_00433"/>
<evidence type="ECO:0000256" key="4">
    <source>
        <dbReference type="ARBA" id="ARBA00023014"/>
    </source>
</evidence>
<reference evidence="7" key="1">
    <citation type="submission" date="2016-11" db="EMBL/GenBank/DDBJ databases">
        <authorList>
            <person name="Varghese N."/>
            <person name="Submissions S."/>
        </authorList>
    </citation>
    <scope>NUCLEOTIDE SEQUENCE [LARGE SCALE GENOMIC DNA]</scope>
    <source>
        <strain evidence="7">DSM 16219</strain>
    </source>
</reference>
<name>A0A1M6DQT3_9BACT</name>
<dbReference type="InterPro" id="IPR003813">
    <property type="entry name" value="MvhD/FlpD"/>
</dbReference>
<evidence type="ECO:0000313" key="6">
    <source>
        <dbReference type="EMBL" id="SHI75509.1"/>
    </source>
</evidence>
<dbReference type="GO" id="GO:0046872">
    <property type="term" value="F:metal ion binding"/>
    <property type="evidence" value="ECO:0007669"/>
    <property type="project" value="UniProtKB-KW"/>
</dbReference>
<dbReference type="EMBL" id="FQZU01000002">
    <property type="protein sequence ID" value="SHI75509.1"/>
    <property type="molecule type" value="Genomic_DNA"/>
</dbReference>
<dbReference type="AlphaFoldDB" id="A0A1M6DQT3"/>
<dbReference type="GO" id="GO:0016491">
    <property type="term" value="F:oxidoreductase activity"/>
    <property type="evidence" value="ECO:0007669"/>
    <property type="project" value="UniProtKB-KW"/>
</dbReference>
<evidence type="ECO:0000259" key="5">
    <source>
        <dbReference type="Pfam" id="PF02662"/>
    </source>
</evidence>
<sequence length="117" mass="12829">MRLEYPANIKVIRAPCTGKIDVIHLLRAIEKGADGAYVVGCMEGECLYNNGNFRAKKRVLQAQKVLDSVGMGGQRVQMYNLSSAEGPKFAAFAREMTEKIRELGPNPMKLAKKGEAA</sequence>